<dbReference type="Proteomes" id="UP000305778">
    <property type="component" value="Unassembled WGS sequence"/>
</dbReference>
<protein>
    <submittedName>
        <fullName evidence="1">Uncharacterized protein</fullName>
    </submittedName>
</protein>
<keyword evidence="2" id="KW-1185">Reference proteome</keyword>
<proteinExistence type="predicted"/>
<organism evidence="1 2">
    <name type="scientific">Actinacidiphila oryziradicis</name>
    <dbReference type="NCBI Taxonomy" id="2571141"/>
    <lineage>
        <taxon>Bacteria</taxon>
        <taxon>Bacillati</taxon>
        <taxon>Actinomycetota</taxon>
        <taxon>Actinomycetes</taxon>
        <taxon>Kitasatosporales</taxon>
        <taxon>Streptomycetaceae</taxon>
        <taxon>Actinacidiphila</taxon>
    </lineage>
</organism>
<accession>A0A4U0RHA0</accession>
<reference evidence="1 2" key="1">
    <citation type="submission" date="2019-04" db="EMBL/GenBank/DDBJ databases">
        <title>Streptomyces oryziradicis sp. nov., a novel actinomycete isolated from rhizosphere soil of rice (Oryza sativa L.).</title>
        <authorList>
            <person name="Li C."/>
        </authorList>
    </citation>
    <scope>NUCLEOTIDE SEQUENCE [LARGE SCALE GENOMIC DNA]</scope>
    <source>
        <strain evidence="1 2">NEAU-C40</strain>
    </source>
</reference>
<dbReference type="OrthoDB" id="530515at2"/>
<dbReference type="RefSeq" id="WP_136731431.1">
    <property type="nucleotide sequence ID" value="NZ_SUMC01000217.1"/>
</dbReference>
<evidence type="ECO:0000313" key="2">
    <source>
        <dbReference type="Proteomes" id="UP000305778"/>
    </source>
</evidence>
<evidence type="ECO:0000313" key="1">
    <source>
        <dbReference type="EMBL" id="TJZ94496.1"/>
    </source>
</evidence>
<dbReference type="AlphaFoldDB" id="A0A4U0RHA0"/>
<dbReference type="EMBL" id="SUMC01000217">
    <property type="protein sequence ID" value="TJZ94496.1"/>
    <property type="molecule type" value="Genomic_DNA"/>
</dbReference>
<name>A0A4U0RHA0_9ACTN</name>
<sequence>MARLVVKGGDLIVRLSWWEKAAARRRNVHVPLSAVRQVAIESDWWRALRGVPGRGTFIPGVLSLGTRPHPCGKDFAAVHAPRPVVCVELRHPSPYSRLAVTGPDPQATARTLRTVAGI</sequence>
<comment type="caution">
    <text evidence="1">The sequence shown here is derived from an EMBL/GenBank/DDBJ whole genome shotgun (WGS) entry which is preliminary data.</text>
</comment>
<gene>
    <name evidence="1" type="ORF">FCI23_53580</name>
</gene>